<dbReference type="Proteomes" id="UP000604083">
    <property type="component" value="Unassembled WGS sequence"/>
</dbReference>
<sequence length="105" mass="12042">MREIYRHRDHARVGLLESLLKSEGIEVFLRNRNLTMSGLSEIPIPEFYPALCVVHPEDEKRAVELVKDYLARENEPLGEDWICSACGEKVPDSLAECWQCQGQRG</sequence>
<dbReference type="AlphaFoldDB" id="A0A934VM47"/>
<gene>
    <name evidence="2" type="ORF">JIN78_07485</name>
</gene>
<dbReference type="Gene3D" id="3.30.70.790">
    <property type="entry name" value="UreE, C-terminal domain"/>
    <property type="match status" value="1"/>
</dbReference>
<name>A0A934VM47_9BACT</name>
<dbReference type="InterPro" id="IPR011322">
    <property type="entry name" value="N-reg_PII-like_a/b"/>
</dbReference>
<keyword evidence="3" id="KW-1185">Reference proteome</keyword>
<reference evidence="2" key="1">
    <citation type="submission" date="2021-01" db="EMBL/GenBank/DDBJ databases">
        <title>Modified the classification status of verrucomicrobia.</title>
        <authorList>
            <person name="Feng X."/>
        </authorList>
    </citation>
    <scope>NUCLEOTIDE SEQUENCE</scope>
    <source>
        <strain evidence="2">KCTC 12986</strain>
    </source>
</reference>
<feature type="domain" description="DUF2007" evidence="1">
    <location>
        <begin position="1"/>
        <end position="68"/>
    </location>
</feature>
<evidence type="ECO:0000313" key="2">
    <source>
        <dbReference type="EMBL" id="MBK1833897.1"/>
    </source>
</evidence>
<comment type="caution">
    <text evidence="2">The sequence shown here is derived from an EMBL/GenBank/DDBJ whole genome shotgun (WGS) entry which is preliminary data.</text>
</comment>
<dbReference type="EMBL" id="JAENIO010000015">
    <property type="protein sequence ID" value="MBK1833897.1"/>
    <property type="molecule type" value="Genomic_DNA"/>
</dbReference>
<proteinExistence type="predicted"/>
<dbReference type="SUPFAM" id="SSF54913">
    <property type="entry name" value="GlnB-like"/>
    <property type="match status" value="1"/>
</dbReference>
<evidence type="ECO:0000313" key="3">
    <source>
        <dbReference type="Proteomes" id="UP000604083"/>
    </source>
</evidence>
<accession>A0A934VM47</accession>
<dbReference type="InterPro" id="IPR018551">
    <property type="entry name" value="DUF2007"/>
</dbReference>
<protein>
    <submittedName>
        <fullName evidence="2">DUF2007 domain-containing protein</fullName>
    </submittedName>
</protein>
<dbReference type="RefSeq" id="WP_200391333.1">
    <property type="nucleotide sequence ID" value="NZ_JAENIO010000015.1"/>
</dbReference>
<dbReference type="Pfam" id="PF09413">
    <property type="entry name" value="DUF2007"/>
    <property type="match status" value="1"/>
</dbReference>
<evidence type="ECO:0000259" key="1">
    <source>
        <dbReference type="Pfam" id="PF09413"/>
    </source>
</evidence>
<organism evidence="2 3">
    <name type="scientific">Roseibacillus ishigakijimensis</name>
    <dbReference type="NCBI Taxonomy" id="454146"/>
    <lineage>
        <taxon>Bacteria</taxon>
        <taxon>Pseudomonadati</taxon>
        <taxon>Verrucomicrobiota</taxon>
        <taxon>Verrucomicrobiia</taxon>
        <taxon>Verrucomicrobiales</taxon>
        <taxon>Verrucomicrobiaceae</taxon>
        <taxon>Roseibacillus</taxon>
    </lineage>
</organism>